<evidence type="ECO:0000256" key="4">
    <source>
        <dbReference type="ARBA" id="ARBA00022989"/>
    </source>
</evidence>
<dbReference type="RefSeq" id="WP_106334823.1">
    <property type="nucleotide sequence ID" value="NZ_PVZS01000001.1"/>
</dbReference>
<evidence type="ECO:0000313" key="8">
    <source>
        <dbReference type="EMBL" id="PSC07038.1"/>
    </source>
</evidence>
<feature type="transmembrane region" description="Helical" evidence="6">
    <location>
        <begin position="150"/>
        <end position="172"/>
    </location>
</feature>
<keyword evidence="2" id="KW-1003">Cell membrane</keyword>
<feature type="signal peptide" evidence="7">
    <location>
        <begin position="1"/>
        <end position="23"/>
    </location>
</feature>
<evidence type="ECO:0000256" key="6">
    <source>
        <dbReference type="SAM" id="Phobius"/>
    </source>
</evidence>
<feature type="transmembrane region" description="Helical" evidence="6">
    <location>
        <begin position="184"/>
        <end position="203"/>
    </location>
</feature>
<reference evidence="9" key="1">
    <citation type="submission" date="2018-03" db="EMBL/GenBank/DDBJ databases">
        <authorList>
            <person name="Sun L."/>
            <person name="Liu H."/>
            <person name="Chen W."/>
            <person name="Huang K."/>
            <person name="Liu W."/>
            <person name="Gao X."/>
        </authorList>
    </citation>
    <scope>NUCLEOTIDE SEQUENCE [LARGE SCALE GENOMIC DNA]</scope>
    <source>
        <strain evidence="9">SH9</strain>
    </source>
</reference>
<comment type="subcellular location">
    <subcellularLocation>
        <location evidence="1">Cell membrane</location>
        <topology evidence="1">Multi-pass membrane protein</topology>
    </subcellularLocation>
</comment>
<organism evidence="8 9">
    <name type="scientific">Alsobacter soli</name>
    <dbReference type="NCBI Taxonomy" id="2109933"/>
    <lineage>
        <taxon>Bacteria</taxon>
        <taxon>Pseudomonadati</taxon>
        <taxon>Pseudomonadota</taxon>
        <taxon>Alphaproteobacteria</taxon>
        <taxon>Hyphomicrobiales</taxon>
        <taxon>Alsobacteraceae</taxon>
        <taxon>Alsobacter</taxon>
    </lineage>
</organism>
<comment type="caution">
    <text evidence="8">The sequence shown here is derived from an EMBL/GenBank/DDBJ whole genome shotgun (WGS) entry which is preliminary data.</text>
</comment>
<keyword evidence="3 6" id="KW-0812">Transmembrane</keyword>
<evidence type="ECO:0000256" key="7">
    <source>
        <dbReference type="SAM" id="SignalP"/>
    </source>
</evidence>
<protein>
    <recommendedName>
        <fullName evidence="10">Cytochrome c oxidase assembly protein</fullName>
    </recommendedName>
</protein>
<keyword evidence="9" id="KW-1185">Reference proteome</keyword>
<feature type="transmembrane region" description="Helical" evidence="6">
    <location>
        <begin position="71"/>
        <end position="92"/>
    </location>
</feature>
<feature type="chain" id="PRO_5015531052" description="Cytochrome c oxidase assembly protein" evidence="7">
    <location>
        <begin position="24"/>
        <end position="301"/>
    </location>
</feature>
<dbReference type="OrthoDB" id="259025at2"/>
<dbReference type="Pfam" id="PF09678">
    <property type="entry name" value="Caa3_CtaG"/>
    <property type="match status" value="1"/>
</dbReference>
<evidence type="ECO:0000256" key="2">
    <source>
        <dbReference type="ARBA" id="ARBA00022475"/>
    </source>
</evidence>
<dbReference type="GO" id="GO:0005886">
    <property type="term" value="C:plasma membrane"/>
    <property type="evidence" value="ECO:0007669"/>
    <property type="project" value="UniProtKB-SubCell"/>
</dbReference>
<evidence type="ECO:0008006" key="10">
    <source>
        <dbReference type="Google" id="ProtNLM"/>
    </source>
</evidence>
<feature type="transmembrane region" description="Helical" evidence="6">
    <location>
        <begin position="112"/>
        <end position="130"/>
    </location>
</feature>
<keyword evidence="4 6" id="KW-1133">Transmembrane helix</keyword>
<feature type="transmembrane region" description="Helical" evidence="6">
    <location>
        <begin position="39"/>
        <end position="59"/>
    </location>
</feature>
<evidence type="ECO:0000256" key="3">
    <source>
        <dbReference type="ARBA" id="ARBA00022692"/>
    </source>
</evidence>
<dbReference type="Proteomes" id="UP000239772">
    <property type="component" value="Unassembled WGS sequence"/>
</dbReference>
<name>A0A2T1HZL7_9HYPH</name>
<keyword evidence="5 6" id="KW-0472">Membrane</keyword>
<dbReference type="InterPro" id="IPR019108">
    <property type="entry name" value="Caa3_assmbl_CtaG-rel"/>
</dbReference>
<evidence type="ECO:0000313" key="9">
    <source>
        <dbReference type="Proteomes" id="UP000239772"/>
    </source>
</evidence>
<evidence type="ECO:0000256" key="5">
    <source>
        <dbReference type="ARBA" id="ARBA00023136"/>
    </source>
</evidence>
<dbReference type="EMBL" id="PVZS01000001">
    <property type="protein sequence ID" value="PSC07038.1"/>
    <property type="molecule type" value="Genomic_DNA"/>
</dbReference>
<evidence type="ECO:0000256" key="1">
    <source>
        <dbReference type="ARBA" id="ARBA00004651"/>
    </source>
</evidence>
<feature type="transmembrane region" description="Helical" evidence="6">
    <location>
        <begin position="260"/>
        <end position="285"/>
    </location>
</feature>
<keyword evidence="7" id="KW-0732">Signal</keyword>
<gene>
    <name evidence="8" type="ORF">SLNSH_01290</name>
</gene>
<feature type="transmembrane region" description="Helical" evidence="6">
    <location>
        <begin position="215"/>
        <end position="240"/>
    </location>
</feature>
<proteinExistence type="predicted"/>
<dbReference type="AlphaFoldDB" id="A0A2T1HZL7"/>
<accession>A0A2T1HZL7</accession>
<sequence length="301" mass="32090">MRRAPALSLCVFALAASAGPALAHAGHAAEGPGWFEDPWATAMLAVSGGPYAVGTVRLWGRAGAGRGIARWRAACFAAGWLSLALTLCSPVAGWSERLFVAHMIEHELMMTLAAPLLVIGRPLIGMLWAFPRRGRHAVAAFFGAGPLLRLWNALTEPLTATVLHGAALWAWHAPSLFALALENPFWHAVQHLSFFGTAVMFWWSLAKSRAYGASVFWLFATSLHSGFLGILIALARAPWYPGQGEASAQFGLSPLEDQQLAGLVMWVPAGVVYAGAALVAMGLWIHRSSRTAGGRHVPLAS</sequence>